<dbReference type="InterPro" id="IPR051012">
    <property type="entry name" value="CellSynth/LPSAsmb/PSIAsmb"/>
</dbReference>
<evidence type="ECO:0000313" key="5">
    <source>
        <dbReference type="Proteomes" id="UP000268094"/>
    </source>
</evidence>
<dbReference type="PANTHER" id="PTHR45586">
    <property type="entry name" value="TPR REPEAT-CONTAINING PROTEIN PA4667"/>
    <property type="match status" value="1"/>
</dbReference>
<dbReference type="SUPFAM" id="SSF48452">
    <property type="entry name" value="TPR-like"/>
    <property type="match status" value="2"/>
</dbReference>
<dbReference type="Gene3D" id="1.25.40.10">
    <property type="entry name" value="Tetratricopeptide repeat domain"/>
    <property type="match status" value="2"/>
</dbReference>
<keyword evidence="1" id="KW-0677">Repeat</keyword>
<gene>
    <name evidence="4" type="ORF">D7V88_21870</name>
</gene>
<keyword evidence="2 3" id="KW-0802">TPR repeat</keyword>
<feature type="repeat" description="TPR" evidence="3">
    <location>
        <begin position="128"/>
        <end position="161"/>
    </location>
</feature>
<dbReference type="InterPro" id="IPR011717">
    <property type="entry name" value="TPR-4"/>
</dbReference>
<evidence type="ECO:0000256" key="2">
    <source>
        <dbReference type="ARBA" id="ARBA00022803"/>
    </source>
</evidence>
<evidence type="ECO:0000256" key="1">
    <source>
        <dbReference type="ARBA" id="ARBA00022737"/>
    </source>
</evidence>
<dbReference type="Pfam" id="PF07721">
    <property type="entry name" value="TPR_4"/>
    <property type="match status" value="1"/>
</dbReference>
<keyword evidence="5" id="KW-1185">Reference proteome</keyword>
<evidence type="ECO:0000256" key="3">
    <source>
        <dbReference type="PROSITE-ProRule" id="PRU00339"/>
    </source>
</evidence>
<dbReference type="PROSITE" id="PS50005">
    <property type="entry name" value="TPR"/>
    <property type="match status" value="1"/>
</dbReference>
<dbReference type="PANTHER" id="PTHR45586:SF1">
    <property type="entry name" value="LIPOPOLYSACCHARIDE ASSEMBLY PROTEIN B"/>
    <property type="match status" value="1"/>
</dbReference>
<evidence type="ECO:0000313" key="4">
    <source>
        <dbReference type="EMBL" id="RKG84460.1"/>
    </source>
</evidence>
<dbReference type="Pfam" id="PF13414">
    <property type="entry name" value="TPR_11"/>
    <property type="match status" value="1"/>
</dbReference>
<dbReference type="InterPro" id="IPR019734">
    <property type="entry name" value="TPR_rpt"/>
</dbReference>
<comment type="caution">
    <text evidence="4">The sequence shown here is derived from an EMBL/GenBank/DDBJ whole genome shotgun (WGS) entry which is preliminary data.</text>
</comment>
<accession>A0A3A8IXH5</accession>
<dbReference type="SMART" id="SM00028">
    <property type="entry name" value="TPR"/>
    <property type="match status" value="6"/>
</dbReference>
<dbReference type="Pfam" id="PF14559">
    <property type="entry name" value="TPR_19"/>
    <property type="match status" value="2"/>
</dbReference>
<proteinExistence type="predicted"/>
<reference evidence="5" key="1">
    <citation type="submission" date="2018-09" db="EMBL/GenBank/DDBJ databases">
        <authorList>
            <person name="Livingstone P.G."/>
            <person name="Whitworth D.E."/>
        </authorList>
    </citation>
    <scope>NUCLEOTIDE SEQUENCE [LARGE SCALE GENOMIC DNA]</scope>
    <source>
        <strain evidence="5">CA054A</strain>
    </source>
</reference>
<dbReference type="Proteomes" id="UP000268094">
    <property type="component" value="Unassembled WGS sequence"/>
</dbReference>
<dbReference type="InterPro" id="IPR011990">
    <property type="entry name" value="TPR-like_helical_dom_sf"/>
</dbReference>
<sequence length="425" mass="45861">MLPRASSIRTGPFLFPRGSTAPGRWGTLSIMNSLETLLAAGQLAQAKTEAEKLLAKNPAHRDALVVMTKLSLVEGKLPQAEALLAKAEAQGATPETGLVRANIAAQKGQLAAALNAYQAVLALDPNRAEAHFGRGMMLIKQDKAPQALEALTHAVKLQPQQDVFRYRLGQVQLEAGKTEEGLATLREVITRQPRFVPAYLSLSHALSSQEKLVDARRVLEQGLKAVPNQPRLLASVTVLSMALRDLRTSYQAASALAASRPKDADAQANLAQLMLARGQIEQARHLCQTMASLGVSSESLKMAEATCFESQEPPAYDKAIAAYEQGMGISPDGWRAANNLGQLLLRIPAEPANTHLPRAVTVLEEATRRAPERPEPLLNLALAQARLGQEKKAKELVQKVLAMPLAEDTDIYQEATRLSQTLAKA</sequence>
<organism evidence="4 5">
    <name type="scientific">Corallococcus terminator</name>
    <dbReference type="NCBI Taxonomy" id="2316733"/>
    <lineage>
        <taxon>Bacteria</taxon>
        <taxon>Pseudomonadati</taxon>
        <taxon>Myxococcota</taxon>
        <taxon>Myxococcia</taxon>
        <taxon>Myxococcales</taxon>
        <taxon>Cystobacterineae</taxon>
        <taxon>Myxococcaceae</taxon>
        <taxon>Corallococcus</taxon>
    </lineage>
</organism>
<dbReference type="Pfam" id="PF13432">
    <property type="entry name" value="TPR_16"/>
    <property type="match status" value="1"/>
</dbReference>
<dbReference type="AlphaFoldDB" id="A0A3A8IXH5"/>
<dbReference type="EMBL" id="RAVZ01000155">
    <property type="protein sequence ID" value="RKG84460.1"/>
    <property type="molecule type" value="Genomic_DNA"/>
</dbReference>
<protein>
    <submittedName>
        <fullName evidence="4">Tetratricopeptide repeat protein</fullName>
    </submittedName>
</protein>
<dbReference type="GO" id="GO:0042802">
    <property type="term" value="F:identical protein binding"/>
    <property type="evidence" value="ECO:0007669"/>
    <property type="project" value="InterPro"/>
</dbReference>
<name>A0A3A8IXH5_9BACT</name>